<dbReference type="RefSeq" id="WP_129001948.1">
    <property type="nucleotide sequence ID" value="NZ_SDHZ01000001.1"/>
</dbReference>
<dbReference type="InterPro" id="IPR008969">
    <property type="entry name" value="CarboxyPept-like_regulatory"/>
</dbReference>
<organism evidence="10 11">
    <name type="scientific">Filimonas effusa</name>
    <dbReference type="NCBI Taxonomy" id="2508721"/>
    <lineage>
        <taxon>Bacteria</taxon>
        <taxon>Pseudomonadati</taxon>
        <taxon>Bacteroidota</taxon>
        <taxon>Chitinophagia</taxon>
        <taxon>Chitinophagales</taxon>
        <taxon>Chitinophagaceae</taxon>
        <taxon>Filimonas</taxon>
    </lineage>
</organism>
<dbReference type="Pfam" id="PF07715">
    <property type="entry name" value="Plug"/>
    <property type="match status" value="1"/>
</dbReference>
<keyword evidence="2 7" id="KW-0813">Transport</keyword>
<name>A0A4Q1DBB2_9BACT</name>
<evidence type="ECO:0000313" key="11">
    <source>
        <dbReference type="Proteomes" id="UP000290545"/>
    </source>
</evidence>
<dbReference type="Gene3D" id="2.60.40.1120">
    <property type="entry name" value="Carboxypeptidase-like, regulatory domain"/>
    <property type="match status" value="1"/>
</dbReference>
<reference evidence="10 11" key="1">
    <citation type="submission" date="2019-01" db="EMBL/GenBank/DDBJ databases">
        <title>Filimonas sp. strain TTM-71.</title>
        <authorList>
            <person name="Chen W.-M."/>
        </authorList>
    </citation>
    <scope>NUCLEOTIDE SEQUENCE [LARGE SCALE GENOMIC DNA]</scope>
    <source>
        <strain evidence="10 11">TTM-71</strain>
    </source>
</reference>
<keyword evidence="5 7" id="KW-0472">Membrane</keyword>
<dbReference type="InterPro" id="IPR039426">
    <property type="entry name" value="TonB-dep_rcpt-like"/>
</dbReference>
<dbReference type="InterPro" id="IPR012910">
    <property type="entry name" value="Plug_dom"/>
</dbReference>
<keyword evidence="10" id="KW-0675">Receptor</keyword>
<dbReference type="EMBL" id="SDHZ01000001">
    <property type="protein sequence ID" value="RXK86198.1"/>
    <property type="molecule type" value="Genomic_DNA"/>
</dbReference>
<feature type="signal peptide" evidence="8">
    <location>
        <begin position="1"/>
        <end position="28"/>
    </location>
</feature>
<dbReference type="Proteomes" id="UP000290545">
    <property type="component" value="Unassembled WGS sequence"/>
</dbReference>
<dbReference type="InterPro" id="IPR023996">
    <property type="entry name" value="TonB-dep_OMP_SusC/RagA"/>
</dbReference>
<dbReference type="SUPFAM" id="SSF56935">
    <property type="entry name" value="Porins"/>
    <property type="match status" value="1"/>
</dbReference>
<comment type="caution">
    <text evidence="10">The sequence shown here is derived from an EMBL/GenBank/DDBJ whole genome shotgun (WGS) entry which is preliminary data.</text>
</comment>
<comment type="subcellular location">
    <subcellularLocation>
        <location evidence="1 7">Cell outer membrane</location>
        <topology evidence="1 7">Multi-pass membrane protein</topology>
    </subcellularLocation>
</comment>
<dbReference type="FunFam" id="2.170.130.10:FF:000008">
    <property type="entry name" value="SusC/RagA family TonB-linked outer membrane protein"/>
    <property type="match status" value="1"/>
</dbReference>
<dbReference type="Gene3D" id="2.40.170.20">
    <property type="entry name" value="TonB-dependent receptor, beta-barrel domain"/>
    <property type="match status" value="1"/>
</dbReference>
<evidence type="ECO:0000256" key="1">
    <source>
        <dbReference type="ARBA" id="ARBA00004571"/>
    </source>
</evidence>
<keyword evidence="3 7" id="KW-1134">Transmembrane beta strand</keyword>
<evidence type="ECO:0000256" key="4">
    <source>
        <dbReference type="ARBA" id="ARBA00022692"/>
    </source>
</evidence>
<evidence type="ECO:0000256" key="2">
    <source>
        <dbReference type="ARBA" id="ARBA00022448"/>
    </source>
</evidence>
<dbReference type="PROSITE" id="PS52016">
    <property type="entry name" value="TONB_DEPENDENT_REC_3"/>
    <property type="match status" value="1"/>
</dbReference>
<evidence type="ECO:0000256" key="5">
    <source>
        <dbReference type="ARBA" id="ARBA00023136"/>
    </source>
</evidence>
<gene>
    <name evidence="10" type="ORF">ESB13_05160</name>
</gene>
<feature type="chain" id="PRO_5020261566" evidence="8">
    <location>
        <begin position="29"/>
        <end position="1010"/>
    </location>
</feature>
<dbReference type="InterPro" id="IPR023997">
    <property type="entry name" value="TonB-dep_OMP_SusC/RagA_CS"/>
</dbReference>
<dbReference type="GO" id="GO:0009279">
    <property type="term" value="C:cell outer membrane"/>
    <property type="evidence" value="ECO:0007669"/>
    <property type="project" value="UniProtKB-SubCell"/>
</dbReference>
<evidence type="ECO:0000256" key="8">
    <source>
        <dbReference type="SAM" id="SignalP"/>
    </source>
</evidence>
<accession>A0A4Q1DBB2</accession>
<sequence length="1010" mass="109779">MNVIKLKELTTVPLVTLLLLLFSFFAHAQSGNLTVGGQVTDTSGVPLSGANVAVKGTSQVTTTNAEGRFRLAAVSPRAVLVISYKGYRSQEVAVNNQRTLTVTMEVEVNKLDDVIVVGYGTQRKAATTGAIASVKAADITQTPVVNVAQGLQARVSGVQITQNNAAPGGNISVRIRGTNSINGSSEPLYIVDGIQISNEASVTDASPLSTINPNDIESVEVLKDASATAIYGARGANGVVIISTKRGKNGPTRVQLETYQGIQQVTKTIDMLNAAGFAKLENEIYNSAVYSNPDSLGKGIDWQDLLFREAIIQNYQLSVSGGSEKTQFSISGNYFNQDGIIINSNFKRYSLRLNIDHKISDRFRMGATVLSSYSINNTIPTGATGLDGLATASIVGAALGAPPTLQPYREDGSIYPFSDQFNGRYREVVNPLGMAEVLNQKAIKRTMANLFAEAKIIEGLTYRASFNADLSSTLADRYSPLYILGSLEKNASSGSAYKGNSNGTALLHESILTYSRNLGEHSLKVTGVFGTQKNLGNSNSIEASGFPNDVTTNEAIGLAVNRTVGSYRTEERLDSYMGRLNYGYKNRYFIDVTMRYDGASKFGENNKYGFFPAVSGAWRIIDEPFLQQQNLFTDLKLRTSYGVTGNAAAIGPYNSLALVGSGSNYQFNHIYTIGVSPTGIPNKDLRWEKSTQLDVGVDLSILNNRISFIADYYHKRTDDLLFVRNLPSSSGYQSVTGNFASIENKGLELSVSARILEKEVKWTVNGNITFNRNKLIHLADDVKEYVVNNYVVLQTGQPLGIYKTYLFDGIYQTGETILEGSGSRTGGMKVADVVKDGRITADDQVISGDANPSFIFGFSTNLSYRKFDFSAFVSGVQGNDLYNLSRYTFENPLGQRNVVAGMSNRWSPTNAANEYVSGYQGGRLPITNRFVEDGSFVRIKNITLGYTLPRIKGVSNIRVYLSGNNLFTFTKYSGYDPEVNAFGGSNTQVGIDNLVYPMSRSYLAGVQFTF</sequence>
<dbReference type="InterPro" id="IPR036942">
    <property type="entry name" value="Beta-barrel_TonB_sf"/>
</dbReference>
<dbReference type="NCBIfam" id="TIGR04056">
    <property type="entry name" value="OMP_RagA_SusC"/>
    <property type="match status" value="1"/>
</dbReference>
<dbReference type="Pfam" id="PF13715">
    <property type="entry name" value="CarbopepD_reg_2"/>
    <property type="match status" value="1"/>
</dbReference>
<evidence type="ECO:0000256" key="7">
    <source>
        <dbReference type="PROSITE-ProRule" id="PRU01360"/>
    </source>
</evidence>
<dbReference type="SUPFAM" id="SSF49464">
    <property type="entry name" value="Carboxypeptidase regulatory domain-like"/>
    <property type="match status" value="1"/>
</dbReference>
<evidence type="ECO:0000259" key="9">
    <source>
        <dbReference type="Pfam" id="PF07715"/>
    </source>
</evidence>
<proteinExistence type="inferred from homology"/>
<dbReference type="NCBIfam" id="TIGR04057">
    <property type="entry name" value="SusC_RagA_signa"/>
    <property type="match status" value="1"/>
</dbReference>
<evidence type="ECO:0000313" key="10">
    <source>
        <dbReference type="EMBL" id="RXK86198.1"/>
    </source>
</evidence>
<keyword evidence="8" id="KW-0732">Signal</keyword>
<dbReference type="AlphaFoldDB" id="A0A4Q1DBB2"/>
<evidence type="ECO:0000256" key="3">
    <source>
        <dbReference type="ARBA" id="ARBA00022452"/>
    </source>
</evidence>
<dbReference type="OrthoDB" id="9768177at2"/>
<keyword evidence="6 7" id="KW-0998">Cell outer membrane</keyword>
<dbReference type="InterPro" id="IPR037066">
    <property type="entry name" value="Plug_dom_sf"/>
</dbReference>
<comment type="similarity">
    <text evidence="7">Belongs to the TonB-dependent receptor family.</text>
</comment>
<feature type="domain" description="TonB-dependent receptor plug" evidence="9">
    <location>
        <begin position="124"/>
        <end position="239"/>
    </location>
</feature>
<evidence type="ECO:0000256" key="6">
    <source>
        <dbReference type="ARBA" id="ARBA00023237"/>
    </source>
</evidence>
<keyword evidence="4 7" id="KW-0812">Transmembrane</keyword>
<dbReference type="Gene3D" id="2.170.130.10">
    <property type="entry name" value="TonB-dependent receptor, plug domain"/>
    <property type="match status" value="1"/>
</dbReference>
<protein>
    <submittedName>
        <fullName evidence="10">TonB-dependent receptor</fullName>
    </submittedName>
</protein>
<keyword evidence="11" id="KW-1185">Reference proteome</keyword>